<feature type="transmembrane region" description="Helical" evidence="2">
    <location>
        <begin position="2271"/>
        <end position="2291"/>
    </location>
</feature>
<evidence type="ECO:0000256" key="3">
    <source>
        <dbReference type="SAM" id="SignalP"/>
    </source>
</evidence>
<accession>A0A8J3D9H3</accession>
<sequence>MRTRTLVYRIFSLIYLIINVNIAHAAQANDFPIESMAINGEAKDGQGVLQFIARLLPPPGSEDKQPIIYTFSMDSNVTVEADRLTQITEFRADVKSGKLEELVIDVAGNAELLDVTGDGIESWSQRQLANSSSRQLVIKLKEPMKSGGIPFKVTHEQRWEKLPATASPIAFNLADPGLLHGQLSVKPSANVSLRDWQSSGLKTIDSNSEKPEQGRDFITDGQTYSLTFTVAPPTNSPSRLIDFQLTGQWQPNAIEFKLTGEIVVDDPDGADLLLLSGDAAFTKLPNIDATEIVYRNGAYRFVSKKAGRFPIDSNFVASVNKQPGKRSVKFGLASSALRPVRLLDMPASPQRVELGSAPVEAKDNAYLGYLPPTGAFNLQWTDPAWQDDPADQAKLFFTAENVIDTVLSVGLLRQSQTVKINVLQGAMSSLKLWLDGDGEITSVTGPAVLNWEIGQPEPQHSGQRAITIRFNRPQTETTQVEVALQTALGEFPFTVAPARLTVDEAIRTGGFWSLRNAGAVELSPQSVQNLAQIAPEFLPPSPQRESAKQVLAYRFAGNQYSLGLLVDNILPEIAVSEILLYRLEENDQSISAEFECDIRRAPVRDFHISLPAGYSLAQVDAPALADYFVADEVQGQSELRLVFSQPLEGKRVIRLQLERNDPLPETGWALPYLAPLGVKSVRGHIGVAAGPGLRLSVDNLTGLAEQVTTYFPQRINDLRLALRLRQPDWSGQLGIEKLSQSVQAESLHLITLAEGALYGSTVINYAIGDAPVESFRIRIPAEYQNINFSGPNVRSWKVLENNEYLIDLQRAQTGPYTLLVTFESKFTPQGARLSFGGVEPLGVESEQGYVVVTSDFPFDISSIEQSTGLLMLEPNEIPAEFRLLYESQVLAAYQYTRRPFTLSFEVAPFQQGQTVNQVVDYTELSTQVSGDGELLTTAVYQLKSKGHPHFRMTLPANSKLWNVTVADQKVTPAADGEAILIPLPAGREADTPIPVRLQWASRAADPQYLKLVAPNLTTPALMVNWSVSVDPGFSLRFEGGDLQPSQVIQPTGAWSWFRDILFGDSWLVKIGALACVMFLITGVICLTRFKQHNKRTLLLKFCATLAIVMAIVGGVILLMTYSGEVTHVSTLDFTTPLEQSSTPMTISISNRPVDDHGGNPIGWIGLGISVLALGFCTWRNRAESAIPLLEIGAWLLMLWSALHLSASPIFFGLVILAVMVRYLYVPARSMSRATAAVTIITLALLGFASPQTIEAKSIAPPVELTVVAEASQRIAVENDVANVSATLVWDAADDATIPLLSHPAVLQDIDLPANIELRLDKANNAELFANKAGRYTLILSYRVPVIQQGNERYIELPLTPALTSRGTFSFPGKNVVVECKEAVSFTTDTQGDQTQTKLVFRPSPKVTLRWSPETRDVSKEERVYFAESYEVYQPMAGIVEGSHQIEVRPAQGVIEQLTIATPDALTITSVDSKNLNNWRFDPEKQVVELFFQPGHSSNFNVAIRSQYTSQSLPYQQAVRPLSLPEASSQISLVALATDSEVHIGEINLKQNSAINLEDFPLSALELLKHPGNTPVIRRAYRWGGGAESQLKFEALAVKPDTRVKSESRISYGEDRTLLNAVLNIEVNRAGVFQLSFDVPENFDIESISSPFLSHWSESTSEDAGRVVTMQLKQKLLGNTQCTITLSGPGLAGQSEVTAPRILLREANRQSGTVLFSTELGYRLTPTVRSMVTQLDPKDYGVRDAQAQFFRYLSEKSELQFKVDVIPPWIEASQHQAVSFRSGMIENHVRIELSVENAGVRKLTVKMPTDSLGVRFNGEAVDRFEPVEGQAGQWAVYLDRKRIGKFMINVEYQRSTPQQPENETITGFQLMGIDQQSGALSLTAQGRLELKIPQIPESLQDAESQMIPAKLRFPVSEQGVAQVFRVLSPDFSLPVELIRRESADTLPAQVHGAQLLTVISDSGAALTRMRINLDPGSKRLLRLKLPPQSEFWYAFVNHQSAWPWREGDDLILQLEASAVDPESSQVEFFYSSKLPVSGRRLNQNLVGPRVDLPMEAIEWEVYYPDSWSVNEWAGNMTQEATETPSSELFSLISYTERSRKSTDEKTEEAKSMLAAGNVLLESGRQEDARRAFEGAYKLSSNDAAFNEDARVQLQTLREQQAVVGLSQRRNVWSDSQMESQSAAQSKVDIMNYRQKDAQQLLQANSIDDNAALREVAQELLQQQEAALIRPQALLTTIPEQGKSARFLRSLQVDDQADLLISFSGHRQQFGQFWTNLGAFAALVFFVFLLAGANRLMRRNA</sequence>
<feature type="transmembrane region" description="Helical" evidence="2">
    <location>
        <begin position="1232"/>
        <end position="1249"/>
    </location>
</feature>
<keyword evidence="1" id="KW-0802">TPR repeat</keyword>
<evidence type="ECO:0000313" key="5">
    <source>
        <dbReference type="Proteomes" id="UP000642829"/>
    </source>
</evidence>
<gene>
    <name evidence="4" type="ORF">GCM10007047_06200</name>
</gene>
<evidence type="ECO:0000256" key="2">
    <source>
        <dbReference type="SAM" id="Phobius"/>
    </source>
</evidence>
<dbReference type="EMBL" id="BMXG01000003">
    <property type="protein sequence ID" value="GHB93490.1"/>
    <property type="molecule type" value="Genomic_DNA"/>
</dbReference>
<reference evidence="4" key="2">
    <citation type="submission" date="2020-09" db="EMBL/GenBank/DDBJ databases">
        <authorList>
            <person name="Sun Q."/>
            <person name="Kim S."/>
        </authorList>
    </citation>
    <scope>NUCLEOTIDE SEQUENCE</scope>
    <source>
        <strain evidence="4">KCTC 12870</strain>
    </source>
</reference>
<reference evidence="4" key="1">
    <citation type="journal article" date="2014" name="Int. J. Syst. Evol. Microbiol.">
        <title>Complete genome sequence of Corynebacterium casei LMG S-19264T (=DSM 44701T), isolated from a smear-ripened cheese.</title>
        <authorList>
            <consortium name="US DOE Joint Genome Institute (JGI-PGF)"/>
            <person name="Walter F."/>
            <person name="Albersmeier A."/>
            <person name="Kalinowski J."/>
            <person name="Ruckert C."/>
        </authorList>
    </citation>
    <scope>NUCLEOTIDE SEQUENCE</scope>
    <source>
        <strain evidence="4">KCTC 12870</strain>
    </source>
</reference>
<dbReference type="InterPro" id="IPR019734">
    <property type="entry name" value="TPR_rpt"/>
</dbReference>
<feature type="transmembrane region" description="Helical" evidence="2">
    <location>
        <begin position="1208"/>
        <end position="1225"/>
    </location>
</feature>
<evidence type="ECO:0000313" key="4">
    <source>
        <dbReference type="EMBL" id="GHB93490.1"/>
    </source>
</evidence>
<dbReference type="Proteomes" id="UP000642829">
    <property type="component" value="Unassembled WGS sequence"/>
</dbReference>
<keyword evidence="2" id="KW-0812">Transmembrane</keyword>
<keyword evidence="3" id="KW-0732">Signal</keyword>
<comment type="caution">
    <text evidence="4">The sequence shown here is derived from an EMBL/GenBank/DDBJ whole genome shotgun (WGS) entry which is preliminary data.</text>
</comment>
<name>A0A8J3D9H3_9BACT</name>
<feature type="chain" id="PRO_5035289866" evidence="3">
    <location>
        <begin position="26"/>
        <end position="2299"/>
    </location>
</feature>
<proteinExistence type="predicted"/>
<evidence type="ECO:0000256" key="1">
    <source>
        <dbReference type="PROSITE-ProRule" id="PRU00339"/>
    </source>
</evidence>
<protein>
    <submittedName>
        <fullName evidence="4">Uncharacterized protein</fullName>
    </submittedName>
</protein>
<keyword evidence="2" id="KW-1133">Transmembrane helix</keyword>
<feature type="transmembrane region" description="Helical" evidence="2">
    <location>
        <begin position="1161"/>
        <end position="1178"/>
    </location>
</feature>
<organism evidence="4 5">
    <name type="scientific">Cerasicoccus arenae</name>
    <dbReference type="NCBI Taxonomy" id="424488"/>
    <lineage>
        <taxon>Bacteria</taxon>
        <taxon>Pseudomonadati</taxon>
        <taxon>Verrucomicrobiota</taxon>
        <taxon>Opitutia</taxon>
        <taxon>Puniceicoccales</taxon>
        <taxon>Cerasicoccaceae</taxon>
        <taxon>Cerasicoccus</taxon>
    </lineage>
</organism>
<dbReference type="RefSeq" id="WP_189511759.1">
    <property type="nucleotide sequence ID" value="NZ_BMXG01000003.1"/>
</dbReference>
<feature type="transmembrane region" description="Helical" evidence="2">
    <location>
        <begin position="1185"/>
        <end position="1202"/>
    </location>
</feature>
<dbReference type="PROSITE" id="PS50005">
    <property type="entry name" value="TPR"/>
    <property type="match status" value="1"/>
</dbReference>
<feature type="transmembrane region" description="Helical" evidence="2">
    <location>
        <begin position="1066"/>
        <end position="1086"/>
    </location>
</feature>
<feature type="signal peptide" evidence="3">
    <location>
        <begin position="1"/>
        <end position="25"/>
    </location>
</feature>
<keyword evidence="2" id="KW-0472">Membrane</keyword>
<feature type="repeat" description="TPR" evidence="1">
    <location>
        <begin position="2108"/>
        <end position="2141"/>
    </location>
</feature>
<keyword evidence="5" id="KW-1185">Reference proteome</keyword>
<feature type="transmembrane region" description="Helical" evidence="2">
    <location>
        <begin position="1098"/>
        <end position="1121"/>
    </location>
</feature>